<accession>A0A4Q9HP44</accession>
<dbReference type="Proteomes" id="UP000292452">
    <property type="component" value="Unassembled WGS sequence"/>
</dbReference>
<keyword evidence="3" id="KW-1185">Reference proteome</keyword>
<organism evidence="2 3">
    <name type="scientific">Streptomyces kasugaensis</name>
    <dbReference type="NCBI Taxonomy" id="1946"/>
    <lineage>
        <taxon>Bacteria</taxon>
        <taxon>Bacillati</taxon>
        <taxon>Actinomycetota</taxon>
        <taxon>Actinomycetes</taxon>
        <taxon>Kitasatosporales</taxon>
        <taxon>Streptomycetaceae</taxon>
        <taxon>Streptomyces</taxon>
    </lineage>
</organism>
<gene>
    <name evidence="2" type="ORF">EYS09_26875</name>
</gene>
<feature type="region of interest" description="Disordered" evidence="1">
    <location>
        <begin position="20"/>
        <end position="43"/>
    </location>
</feature>
<evidence type="ECO:0000313" key="3">
    <source>
        <dbReference type="Proteomes" id="UP000292452"/>
    </source>
</evidence>
<proteinExistence type="predicted"/>
<feature type="compositionally biased region" description="Basic and acidic residues" evidence="1">
    <location>
        <begin position="22"/>
        <end position="38"/>
    </location>
</feature>
<protein>
    <submittedName>
        <fullName evidence="2">Uncharacterized protein</fullName>
    </submittedName>
</protein>
<reference evidence="2 3" key="1">
    <citation type="submission" date="2019-02" db="EMBL/GenBank/DDBJ databases">
        <title>Draft Genome Sequence of Streptomyces sp. AM-2504, identified by 16S rRNA comparative analysis as a Streptomyces Kasugaensis strain.</title>
        <authorList>
            <person name="Napolioni V."/>
            <person name="Giuliodori A.M."/>
            <person name="Spurio R."/>
            <person name="Fabbretti A."/>
        </authorList>
    </citation>
    <scope>NUCLEOTIDE SEQUENCE [LARGE SCALE GENOMIC DNA]</scope>
    <source>
        <strain evidence="2 3">AM-2504</strain>
    </source>
</reference>
<sequence>MGAGPPAVVCAVVPRHRLPGTVHREGEGRRRPEFRPPEESFGALRAEPVPSARLNRTPVQTAGAGTLQTTERPLRVRMLSGSQGHVPVVVV</sequence>
<dbReference type="EMBL" id="SIXH01000312">
    <property type="protein sequence ID" value="TBO56644.1"/>
    <property type="molecule type" value="Genomic_DNA"/>
</dbReference>
<evidence type="ECO:0000256" key="1">
    <source>
        <dbReference type="SAM" id="MobiDB-lite"/>
    </source>
</evidence>
<comment type="caution">
    <text evidence="2">The sequence shown here is derived from an EMBL/GenBank/DDBJ whole genome shotgun (WGS) entry which is preliminary data.</text>
</comment>
<name>A0A4Q9HP44_STRKA</name>
<dbReference type="RefSeq" id="WP_131125181.1">
    <property type="nucleotide sequence ID" value="NZ_SIXH01000312.1"/>
</dbReference>
<dbReference type="AlphaFoldDB" id="A0A4Q9HP44"/>
<evidence type="ECO:0000313" key="2">
    <source>
        <dbReference type="EMBL" id="TBO56644.1"/>
    </source>
</evidence>